<evidence type="ECO:0000313" key="2">
    <source>
        <dbReference type="EMBL" id="CAA6820773.1"/>
    </source>
</evidence>
<gene>
    <name evidence="2" type="ORF">HELGO_WM21592</name>
</gene>
<reference evidence="2" key="1">
    <citation type="submission" date="2020-01" db="EMBL/GenBank/DDBJ databases">
        <authorList>
            <person name="Meier V. D."/>
            <person name="Meier V D."/>
        </authorList>
    </citation>
    <scope>NUCLEOTIDE SEQUENCE</scope>
    <source>
        <strain evidence="2">HLG_WM_MAG_03</strain>
    </source>
</reference>
<protein>
    <submittedName>
        <fullName evidence="2">Uncharacterized protein</fullName>
    </submittedName>
</protein>
<keyword evidence="1" id="KW-1133">Transmembrane helix</keyword>
<dbReference type="EMBL" id="CACVAR010000317">
    <property type="protein sequence ID" value="CAA6820773.1"/>
    <property type="molecule type" value="Genomic_DNA"/>
</dbReference>
<keyword evidence="1" id="KW-0472">Membrane</keyword>
<feature type="transmembrane region" description="Helical" evidence="1">
    <location>
        <begin position="12"/>
        <end position="31"/>
    </location>
</feature>
<feature type="transmembrane region" description="Helical" evidence="1">
    <location>
        <begin position="51"/>
        <end position="75"/>
    </location>
</feature>
<accession>A0A6S6TWW1</accession>
<dbReference type="AlphaFoldDB" id="A0A6S6TWW1"/>
<organism evidence="2">
    <name type="scientific">uncultured Sulfurovum sp</name>
    <dbReference type="NCBI Taxonomy" id="269237"/>
    <lineage>
        <taxon>Bacteria</taxon>
        <taxon>Pseudomonadati</taxon>
        <taxon>Campylobacterota</taxon>
        <taxon>Epsilonproteobacteria</taxon>
        <taxon>Campylobacterales</taxon>
        <taxon>Sulfurovaceae</taxon>
        <taxon>Sulfurovum</taxon>
        <taxon>environmental samples</taxon>
    </lineage>
</organism>
<proteinExistence type="predicted"/>
<evidence type="ECO:0000256" key="1">
    <source>
        <dbReference type="SAM" id="Phobius"/>
    </source>
</evidence>
<keyword evidence="1" id="KW-0812">Transmembrane</keyword>
<name>A0A6S6TWW1_9BACT</name>
<sequence length="77" mass="9144">MEKFKSILKRELLFYFAIFIVLALISHGDLLSDPLLRLELLVSQGNYFHPFFYTFIVYSLILIVRKILDFILGLFEK</sequence>